<gene>
    <name evidence="2" type="ORF">EV696_1079</name>
</gene>
<evidence type="ECO:0000313" key="3">
    <source>
        <dbReference type="Proteomes" id="UP000295375"/>
    </source>
</evidence>
<dbReference type="EMBL" id="SNYM01000007">
    <property type="protein sequence ID" value="TDQ48273.1"/>
    <property type="molecule type" value="Genomic_DNA"/>
</dbReference>
<sequence>MPIDSDYHRRKNEAARRAATEALVEQRKSEWRDKGLVNDLASQREVEADERIWQGRRWWQESRWVRPIVNGLIVLCIGQIAWVIAKMESPFSLAFWIPVLLFLFQLRIHIGRFGA</sequence>
<proteinExistence type="predicted"/>
<accession>A0A4R6URP0</accession>
<keyword evidence="1" id="KW-0472">Membrane</keyword>
<organism evidence="2 3">
    <name type="scientific">Permianibacter aggregans</name>
    <dbReference type="NCBI Taxonomy" id="1510150"/>
    <lineage>
        <taxon>Bacteria</taxon>
        <taxon>Pseudomonadati</taxon>
        <taxon>Pseudomonadota</taxon>
        <taxon>Gammaproteobacteria</taxon>
        <taxon>Pseudomonadales</taxon>
        <taxon>Pseudomonadaceae</taxon>
        <taxon>Permianibacter</taxon>
    </lineage>
</organism>
<dbReference type="Proteomes" id="UP000295375">
    <property type="component" value="Unassembled WGS sequence"/>
</dbReference>
<keyword evidence="1" id="KW-0812">Transmembrane</keyword>
<name>A0A4R6URP0_9GAMM</name>
<feature type="transmembrane region" description="Helical" evidence="1">
    <location>
        <begin position="91"/>
        <end position="110"/>
    </location>
</feature>
<evidence type="ECO:0000256" key="1">
    <source>
        <dbReference type="SAM" id="Phobius"/>
    </source>
</evidence>
<keyword evidence="1" id="KW-1133">Transmembrane helix</keyword>
<reference evidence="2 3" key="1">
    <citation type="submission" date="2019-03" db="EMBL/GenBank/DDBJ databases">
        <title>Genomic Encyclopedia of Type Strains, Phase IV (KMG-IV): sequencing the most valuable type-strain genomes for metagenomic binning, comparative biology and taxonomic classification.</title>
        <authorList>
            <person name="Goeker M."/>
        </authorList>
    </citation>
    <scope>NUCLEOTIDE SEQUENCE [LARGE SCALE GENOMIC DNA]</scope>
    <source>
        <strain evidence="2 3">DSM 103792</strain>
    </source>
</reference>
<dbReference type="AlphaFoldDB" id="A0A4R6URP0"/>
<feature type="transmembrane region" description="Helical" evidence="1">
    <location>
        <begin position="64"/>
        <end position="85"/>
    </location>
</feature>
<evidence type="ECO:0000313" key="2">
    <source>
        <dbReference type="EMBL" id="TDQ48273.1"/>
    </source>
</evidence>
<protein>
    <submittedName>
        <fullName evidence="2">Uncharacterized protein</fullName>
    </submittedName>
</protein>
<keyword evidence="3" id="KW-1185">Reference proteome</keyword>
<comment type="caution">
    <text evidence="2">The sequence shown here is derived from an EMBL/GenBank/DDBJ whole genome shotgun (WGS) entry which is preliminary data.</text>
</comment>